<keyword evidence="3" id="KW-0282">Flagellum</keyword>
<keyword evidence="3" id="KW-0969">Cilium</keyword>
<keyword evidence="4" id="KW-1185">Reference proteome</keyword>
<evidence type="ECO:0000313" key="3">
    <source>
        <dbReference type="EMBL" id="QNO17006.1"/>
    </source>
</evidence>
<keyword evidence="3" id="KW-0966">Cell projection</keyword>
<protein>
    <submittedName>
        <fullName evidence="3">Flagellar hook-length control protein FliK</fullName>
    </submittedName>
</protein>
<evidence type="ECO:0000259" key="2">
    <source>
        <dbReference type="Pfam" id="PF02120"/>
    </source>
</evidence>
<dbReference type="Pfam" id="PF02120">
    <property type="entry name" value="Flg_hook"/>
    <property type="match status" value="1"/>
</dbReference>
<dbReference type="KEGG" id="caml:H6X83_08520"/>
<sequence>METAQVQRDAVPMSKLRRLDKGSNATSTAVQSGDAFAAIFEMMAQSLQQGNNFLSPAAGDSSTLTSGVQQTADGTQKAGNSLMQQLAGALLAQNPQLAAFLRADDTQAQQMLSSLKLPADVQQMMLSLRQTMAAELGQQTAAAPTVQTAVQTSVQGAAENTAAVQQTAVQGSKNTAESTNSVQNQNLSTLKGEASAEEQPDTVLQAVNQFVQNVREAKKLMNNPQQKSNQSTGKDEIDVDALQNHAQASRPTINAATLKSVGDLQTQTADLTSQIKKGIAENLLTGKQDFVIKLKPDGLGEITVKLTEKAGEATTLHLLTANAETARLINSDLDSLKDAMRPLQVVVESAQSQQTGNGSEQTGQQMTQQQQFNAFAQHSGNRHNYYGLQYSESDDAAQEAASTAEVQSESILNSYI</sequence>
<name>A0A7G9WE94_9FIRM</name>
<gene>
    <name evidence="3" type="ORF">H6X83_08520</name>
</gene>
<reference evidence="3 4" key="1">
    <citation type="submission" date="2020-08" db="EMBL/GenBank/DDBJ databases">
        <authorList>
            <person name="Ren C."/>
            <person name="Gu Y."/>
            <person name="Xu Y."/>
        </authorList>
    </citation>
    <scope>NUCLEOTIDE SEQUENCE [LARGE SCALE GENOMIC DNA]</scope>
    <source>
        <strain evidence="3 4">LBM18003</strain>
    </source>
</reference>
<evidence type="ECO:0000313" key="4">
    <source>
        <dbReference type="Proteomes" id="UP000516046"/>
    </source>
</evidence>
<dbReference type="Proteomes" id="UP000516046">
    <property type="component" value="Chromosome"/>
</dbReference>
<feature type="region of interest" description="Disordered" evidence="1">
    <location>
        <begin position="348"/>
        <end position="369"/>
    </location>
</feature>
<dbReference type="RefSeq" id="WP_212506073.1">
    <property type="nucleotide sequence ID" value="NZ_CP060696.1"/>
</dbReference>
<dbReference type="EMBL" id="CP060696">
    <property type="protein sequence ID" value="QNO17006.1"/>
    <property type="molecule type" value="Genomic_DNA"/>
</dbReference>
<proteinExistence type="predicted"/>
<dbReference type="Gene3D" id="3.30.750.140">
    <property type="match status" value="1"/>
</dbReference>
<feature type="domain" description="Flagellar hook-length control protein-like C-terminal" evidence="2">
    <location>
        <begin position="279"/>
        <end position="357"/>
    </location>
</feature>
<accession>A0A7G9WE94</accession>
<dbReference type="InterPro" id="IPR038610">
    <property type="entry name" value="FliK-like_C_sf"/>
</dbReference>
<evidence type="ECO:0000256" key="1">
    <source>
        <dbReference type="SAM" id="MobiDB-lite"/>
    </source>
</evidence>
<feature type="compositionally biased region" description="Polar residues" evidence="1">
    <location>
        <begin position="349"/>
        <end position="360"/>
    </location>
</feature>
<dbReference type="AlphaFoldDB" id="A0A7G9WE94"/>
<dbReference type="CDD" id="cd17470">
    <property type="entry name" value="T3SS_Flik_C"/>
    <property type="match status" value="1"/>
</dbReference>
<dbReference type="InterPro" id="IPR021136">
    <property type="entry name" value="Flagellar_hook_control-like_C"/>
</dbReference>
<organism evidence="3 4">
    <name type="scientific">Caproicibacterium amylolyticum</name>
    <dbReference type="NCBI Taxonomy" id="2766537"/>
    <lineage>
        <taxon>Bacteria</taxon>
        <taxon>Bacillati</taxon>
        <taxon>Bacillota</taxon>
        <taxon>Clostridia</taxon>
        <taxon>Eubacteriales</taxon>
        <taxon>Oscillospiraceae</taxon>
        <taxon>Caproicibacterium</taxon>
    </lineage>
</organism>